<evidence type="ECO:0000313" key="12">
    <source>
        <dbReference type="Proteomes" id="UP001054889"/>
    </source>
</evidence>
<dbReference type="Proteomes" id="UP001054889">
    <property type="component" value="Unassembled WGS sequence"/>
</dbReference>
<reference evidence="11" key="1">
    <citation type="journal article" date="2018" name="DNA Res.">
        <title>Multiple hybrid de novo genome assembly of finger millet, an orphan allotetraploid crop.</title>
        <authorList>
            <person name="Hatakeyama M."/>
            <person name="Aluri S."/>
            <person name="Balachadran M.T."/>
            <person name="Sivarajan S.R."/>
            <person name="Patrignani A."/>
            <person name="Gruter S."/>
            <person name="Poveda L."/>
            <person name="Shimizu-Inatsugi R."/>
            <person name="Baeten J."/>
            <person name="Francoijs K.J."/>
            <person name="Nataraja K.N."/>
            <person name="Reddy Y.A.N."/>
            <person name="Phadnis S."/>
            <person name="Ravikumar R.L."/>
            <person name="Schlapbach R."/>
            <person name="Sreeman S.M."/>
            <person name="Shimizu K.K."/>
        </authorList>
    </citation>
    <scope>NUCLEOTIDE SEQUENCE</scope>
</reference>
<sequence length="366" mass="40016">MAASTINFLNLPLLIFSILLLCRRSLAAGTPSDTLYNGGNITDGETLKSTDGSFTLGFFCPPGAPTKRYLGIWFTASGADSLYWVANRDTPFNNTSGMLVLRTDGILGLLDGSGRTASAWSASDPTVAQAQLLDSGNLVVREMSSGRTLWQSFDDPANTMLAGMKLGKNSRTGENWSLTSWRSQSDPAKGSYSQVMDTKGLPDIVTYWHDKVKKCRAGPVEQSLVSGIPELDSDFKQFSVQMVNNADEVSYYYILDTTTAGSSTYIRTILDEAGAVKVLVWIPSVSVWRSYPWLPRDVCDDYASCGVFGLCNIASTAFCGCVEGFSPVNQSEWSRREYSGGCRRDVRQRDDDVDRRVHGAAKREAP</sequence>
<keyword evidence="4" id="KW-1015">Disulfide bond</keyword>
<feature type="region of interest" description="Disordered" evidence="8">
    <location>
        <begin position="339"/>
        <end position="366"/>
    </location>
</feature>
<comment type="catalytic activity">
    <reaction evidence="6">
        <text>L-threonyl-[protein] + ATP = O-phospho-L-threonyl-[protein] + ADP + H(+)</text>
        <dbReference type="Rhea" id="RHEA:46608"/>
        <dbReference type="Rhea" id="RHEA-COMP:11060"/>
        <dbReference type="Rhea" id="RHEA-COMP:11605"/>
        <dbReference type="ChEBI" id="CHEBI:15378"/>
        <dbReference type="ChEBI" id="CHEBI:30013"/>
        <dbReference type="ChEBI" id="CHEBI:30616"/>
        <dbReference type="ChEBI" id="CHEBI:61977"/>
        <dbReference type="ChEBI" id="CHEBI:456216"/>
        <dbReference type="EC" id="2.7.11.1"/>
    </reaction>
</comment>
<dbReference type="EC" id="2.7.11.1" evidence="2"/>
<evidence type="ECO:0000256" key="4">
    <source>
        <dbReference type="ARBA" id="ARBA00023157"/>
    </source>
</evidence>
<dbReference type="Gene3D" id="2.90.10.10">
    <property type="entry name" value="Bulb-type lectin domain"/>
    <property type="match status" value="1"/>
</dbReference>
<keyword evidence="3 9" id="KW-0732">Signal</keyword>
<evidence type="ECO:0000259" key="10">
    <source>
        <dbReference type="PROSITE" id="PS50927"/>
    </source>
</evidence>
<dbReference type="SMART" id="SM00108">
    <property type="entry name" value="B_lectin"/>
    <property type="match status" value="1"/>
</dbReference>
<dbReference type="PANTHER" id="PTHR32444:SF235">
    <property type="entry name" value="OS01G0783900 PROTEIN"/>
    <property type="match status" value="1"/>
</dbReference>
<dbReference type="Pfam" id="PF00954">
    <property type="entry name" value="S_locus_glycop"/>
    <property type="match status" value="1"/>
</dbReference>
<dbReference type="GO" id="GO:0051707">
    <property type="term" value="P:response to other organism"/>
    <property type="evidence" value="ECO:0007669"/>
    <property type="project" value="UniProtKB-ARBA"/>
</dbReference>
<dbReference type="Pfam" id="PF01453">
    <property type="entry name" value="B_lectin"/>
    <property type="match status" value="1"/>
</dbReference>
<evidence type="ECO:0000256" key="3">
    <source>
        <dbReference type="ARBA" id="ARBA00022729"/>
    </source>
</evidence>
<dbReference type="GO" id="GO:0004674">
    <property type="term" value="F:protein serine/threonine kinase activity"/>
    <property type="evidence" value="ECO:0007669"/>
    <property type="project" value="UniProtKB-EC"/>
</dbReference>
<dbReference type="GO" id="GO:0016020">
    <property type="term" value="C:membrane"/>
    <property type="evidence" value="ECO:0007669"/>
    <property type="project" value="UniProtKB-SubCell"/>
</dbReference>
<dbReference type="InterPro" id="IPR000858">
    <property type="entry name" value="S_locus_glycoprot_dom"/>
</dbReference>
<dbReference type="InterPro" id="IPR036426">
    <property type="entry name" value="Bulb-type_lectin_dom_sf"/>
</dbReference>
<dbReference type="PROSITE" id="PS50927">
    <property type="entry name" value="BULB_LECTIN"/>
    <property type="match status" value="1"/>
</dbReference>
<proteinExistence type="predicted"/>
<keyword evidence="5" id="KW-0675">Receptor</keyword>
<dbReference type="AlphaFoldDB" id="A0AAV5FE80"/>
<accession>A0AAV5FE80</accession>
<feature type="signal peptide" evidence="9">
    <location>
        <begin position="1"/>
        <end position="27"/>
    </location>
</feature>
<evidence type="ECO:0000313" key="11">
    <source>
        <dbReference type="EMBL" id="GJN33973.1"/>
    </source>
</evidence>
<reference evidence="11" key="2">
    <citation type="submission" date="2021-12" db="EMBL/GenBank/DDBJ databases">
        <title>Resequencing data analysis of finger millet.</title>
        <authorList>
            <person name="Hatakeyama M."/>
            <person name="Aluri S."/>
            <person name="Balachadran M.T."/>
            <person name="Sivarajan S.R."/>
            <person name="Poveda L."/>
            <person name="Shimizu-Inatsugi R."/>
            <person name="Schlapbach R."/>
            <person name="Sreeman S.M."/>
            <person name="Shimizu K.K."/>
        </authorList>
    </citation>
    <scope>NUCLEOTIDE SEQUENCE</scope>
</reference>
<evidence type="ECO:0000256" key="8">
    <source>
        <dbReference type="SAM" id="MobiDB-lite"/>
    </source>
</evidence>
<keyword evidence="12" id="KW-1185">Reference proteome</keyword>
<evidence type="ECO:0000256" key="9">
    <source>
        <dbReference type="SAM" id="SignalP"/>
    </source>
</evidence>
<feature type="domain" description="Bulb-type lectin" evidence="10">
    <location>
        <begin position="32"/>
        <end position="153"/>
    </location>
</feature>
<dbReference type="GO" id="GO:0048544">
    <property type="term" value="P:recognition of pollen"/>
    <property type="evidence" value="ECO:0007669"/>
    <property type="project" value="InterPro"/>
</dbReference>
<feature type="chain" id="PRO_5043988756" description="non-specific serine/threonine protein kinase" evidence="9">
    <location>
        <begin position="28"/>
        <end position="366"/>
    </location>
</feature>
<dbReference type="InterPro" id="IPR001480">
    <property type="entry name" value="Bulb-type_lectin_dom"/>
</dbReference>
<evidence type="ECO:0000256" key="1">
    <source>
        <dbReference type="ARBA" id="ARBA00004479"/>
    </source>
</evidence>
<gene>
    <name evidence="11" type="primary">gb22604</name>
    <name evidence="11" type="ORF">PR202_gb22604</name>
</gene>
<evidence type="ECO:0000256" key="7">
    <source>
        <dbReference type="ARBA" id="ARBA00048679"/>
    </source>
</evidence>
<dbReference type="PANTHER" id="PTHR32444">
    <property type="entry name" value="BULB-TYPE LECTIN DOMAIN-CONTAINING PROTEIN"/>
    <property type="match status" value="1"/>
</dbReference>
<evidence type="ECO:0000256" key="6">
    <source>
        <dbReference type="ARBA" id="ARBA00047899"/>
    </source>
</evidence>
<dbReference type="EMBL" id="BQKI01000085">
    <property type="protein sequence ID" value="GJN33973.1"/>
    <property type="molecule type" value="Genomic_DNA"/>
</dbReference>
<protein>
    <recommendedName>
        <fullName evidence="2">non-specific serine/threonine protein kinase</fullName>
        <ecNumber evidence="2">2.7.11.1</ecNumber>
    </recommendedName>
</protein>
<name>A0AAV5FE80_ELECO</name>
<evidence type="ECO:0000256" key="5">
    <source>
        <dbReference type="ARBA" id="ARBA00023170"/>
    </source>
</evidence>
<comment type="subcellular location">
    <subcellularLocation>
        <location evidence="1">Membrane</location>
        <topology evidence="1">Single-pass type I membrane protein</topology>
    </subcellularLocation>
</comment>
<dbReference type="SUPFAM" id="SSF51110">
    <property type="entry name" value="alpha-D-mannose-specific plant lectins"/>
    <property type="match status" value="1"/>
</dbReference>
<comment type="catalytic activity">
    <reaction evidence="7">
        <text>L-seryl-[protein] + ATP = O-phospho-L-seryl-[protein] + ADP + H(+)</text>
        <dbReference type="Rhea" id="RHEA:17989"/>
        <dbReference type="Rhea" id="RHEA-COMP:9863"/>
        <dbReference type="Rhea" id="RHEA-COMP:11604"/>
        <dbReference type="ChEBI" id="CHEBI:15378"/>
        <dbReference type="ChEBI" id="CHEBI:29999"/>
        <dbReference type="ChEBI" id="CHEBI:30616"/>
        <dbReference type="ChEBI" id="CHEBI:83421"/>
        <dbReference type="ChEBI" id="CHEBI:456216"/>
        <dbReference type="EC" id="2.7.11.1"/>
    </reaction>
</comment>
<evidence type="ECO:0000256" key="2">
    <source>
        <dbReference type="ARBA" id="ARBA00012513"/>
    </source>
</evidence>
<dbReference type="CDD" id="cd00028">
    <property type="entry name" value="B_lectin"/>
    <property type="match status" value="1"/>
</dbReference>
<organism evidence="11 12">
    <name type="scientific">Eleusine coracana subsp. coracana</name>
    <dbReference type="NCBI Taxonomy" id="191504"/>
    <lineage>
        <taxon>Eukaryota</taxon>
        <taxon>Viridiplantae</taxon>
        <taxon>Streptophyta</taxon>
        <taxon>Embryophyta</taxon>
        <taxon>Tracheophyta</taxon>
        <taxon>Spermatophyta</taxon>
        <taxon>Magnoliopsida</taxon>
        <taxon>Liliopsida</taxon>
        <taxon>Poales</taxon>
        <taxon>Poaceae</taxon>
        <taxon>PACMAD clade</taxon>
        <taxon>Chloridoideae</taxon>
        <taxon>Cynodonteae</taxon>
        <taxon>Eleusininae</taxon>
        <taxon>Eleusine</taxon>
    </lineage>
</organism>
<dbReference type="FunFam" id="2.90.10.10:FF:000005">
    <property type="entry name" value="G-type lectin S-receptor-like serine/threonine-protein kinase"/>
    <property type="match status" value="1"/>
</dbReference>
<comment type="caution">
    <text evidence="11">The sequence shown here is derived from an EMBL/GenBank/DDBJ whole genome shotgun (WGS) entry which is preliminary data.</text>
</comment>